<dbReference type="EMBL" id="UINC01003509">
    <property type="protein sequence ID" value="SVA06944.1"/>
    <property type="molecule type" value="Genomic_DNA"/>
</dbReference>
<gene>
    <name evidence="1" type="ORF">METZ01_LOCUS59798</name>
</gene>
<organism evidence="1">
    <name type="scientific">marine metagenome</name>
    <dbReference type="NCBI Taxonomy" id="408172"/>
    <lineage>
        <taxon>unclassified sequences</taxon>
        <taxon>metagenomes</taxon>
        <taxon>ecological metagenomes</taxon>
    </lineage>
</organism>
<evidence type="ECO:0000313" key="1">
    <source>
        <dbReference type="EMBL" id="SVA06944.1"/>
    </source>
</evidence>
<protein>
    <submittedName>
        <fullName evidence="1">Uncharacterized protein</fullName>
    </submittedName>
</protein>
<accession>A0A381SU69</accession>
<name>A0A381SU69_9ZZZZ</name>
<reference evidence="1" key="1">
    <citation type="submission" date="2018-05" db="EMBL/GenBank/DDBJ databases">
        <authorList>
            <person name="Lanie J.A."/>
            <person name="Ng W.-L."/>
            <person name="Kazmierczak K.M."/>
            <person name="Andrzejewski T.M."/>
            <person name="Davidsen T.M."/>
            <person name="Wayne K.J."/>
            <person name="Tettelin H."/>
            <person name="Glass J.I."/>
            <person name="Rusch D."/>
            <person name="Podicherti R."/>
            <person name="Tsui H.-C.T."/>
            <person name="Winkler M.E."/>
        </authorList>
    </citation>
    <scope>NUCLEOTIDE SEQUENCE</scope>
</reference>
<sequence>MFKNYADVDTFATQEGWTKMSESKRLDLIKQKISEHNEFEVIHPTRSQEDGQVFIELTEELPASKRGIMLLSFEALLKENIDQGINVWHEPIDDKNKLRKLRGIVVKS</sequence>
<dbReference type="AlphaFoldDB" id="A0A381SU69"/>
<proteinExistence type="predicted"/>